<dbReference type="GeneID" id="54562665"/>
<name>A0A6A6C385_ZASCE</name>
<organism evidence="1 2">
    <name type="scientific">Zasmidium cellare ATCC 36951</name>
    <dbReference type="NCBI Taxonomy" id="1080233"/>
    <lineage>
        <taxon>Eukaryota</taxon>
        <taxon>Fungi</taxon>
        <taxon>Dikarya</taxon>
        <taxon>Ascomycota</taxon>
        <taxon>Pezizomycotina</taxon>
        <taxon>Dothideomycetes</taxon>
        <taxon>Dothideomycetidae</taxon>
        <taxon>Mycosphaerellales</taxon>
        <taxon>Mycosphaerellaceae</taxon>
        <taxon>Zasmidium</taxon>
    </lineage>
</organism>
<evidence type="ECO:0000313" key="2">
    <source>
        <dbReference type="Proteomes" id="UP000799537"/>
    </source>
</evidence>
<protein>
    <submittedName>
        <fullName evidence="1">Uncharacterized protein</fullName>
    </submittedName>
</protein>
<evidence type="ECO:0000313" key="1">
    <source>
        <dbReference type="EMBL" id="KAF2160199.1"/>
    </source>
</evidence>
<dbReference type="AlphaFoldDB" id="A0A6A6C385"/>
<accession>A0A6A6C385</accession>
<dbReference type="Proteomes" id="UP000799537">
    <property type="component" value="Unassembled WGS sequence"/>
</dbReference>
<dbReference type="RefSeq" id="XP_033661088.1">
    <property type="nucleotide sequence ID" value="XM_033809393.1"/>
</dbReference>
<dbReference type="EMBL" id="ML993628">
    <property type="protein sequence ID" value="KAF2160199.1"/>
    <property type="molecule type" value="Genomic_DNA"/>
</dbReference>
<sequence length="213" mass="25377">MPQIRAAEVYLIEQWSKHTEPPLARRNKIFREFISLGLRGRWKYHALAEDYSVNNEESKILSYRASEQSSIAFWISDGVGRVLFTKRKRNLTDDEIQWMTEWREGELVRDFEELDALPERVYSLIAFDDPDDVEEARGEERDKGSWVSGVYWVVDEDLKIMWVDEFGETIREKVCQTDELEEGAVAFSKYRPFESRWWTEATRVGKYATEKWW</sequence>
<gene>
    <name evidence="1" type="ORF">M409DRAFT_29283</name>
</gene>
<keyword evidence="2" id="KW-1185">Reference proteome</keyword>
<proteinExistence type="predicted"/>
<dbReference type="OrthoDB" id="4364812at2759"/>
<reference evidence="1" key="1">
    <citation type="journal article" date="2020" name="Stud. Mycol.">
        <title>101 Dothideomycetes genomes: a test case for predicting lifestyles and emergence of pathogens.</title>
        <authorList>
            <person name="Haridas S."/>
            <person name="Albert R."/>
            <person name="Binder M."/>
            <person name="Bloem J."/>
            <person name="Labutti K."/>
            <person name="Salamov A."/>
            <person name="Andreopoulos B."/>
            <person name="Baker S."/>
            <person name="Barry K."/>
            <person name="Bills G."/>
            <person name="Bluhm B."/>
            <person name="Cannon C."/>
            <person name="Castanera R."/>
            <person name="Culley D."/>
            <person name="Daum C."/>
            <person name="Ezra D."/>
            <person name="Gonzalez J."/>
            <person name="Henrissat B."/>
            <person name="Kuo A."/>
            <person name="Liang C."/>
            <person name="Lipzen A."/>
            <person name="Lutzoni F."/>
            <person name="Magnuson J."/>
            <person name="Mondo S."/>
            <person name="Nolan M."/>
            <person name="Ohm R."/>
            <person name="Pangilinan J."/>
            <person name="Park H.-J."/>
            <person name="Ramirez L."/>
            <person name="Alfaro M."/>
            <person name="Sun H."/>
            <person name="Tritt A."/>
            <person name="Yoshinaga Y."/>
            <person name="Zwiers L.-H."/>
            <person name="Turgeon B."/>
            <person name="Goodwin S."/>
            <person name="Spatafora J."/>
            <person name="Crous P."/>
            <person name="Grigoriev I."/>
        </authorList>
    </citation>
    <scope>NUCLEOTIDE SEQUENCE</scope>
    <source>
        <strain evidence="1">ATCC 36951</strain>
    </source>
</reference>